<dbReference type="Proteomes" id="UP001527882">
    <property type="component" value="Unassembled WGS sequence"/>
</dbReference>
<evidence type="ECO:0000256" key="2">
    <source>
        <dbReference type="PROSITE-ProRule" id="PRU00335"/>
    </source>
</evidence>
<evidence type="ECO:0000313" key="5">
    <source>
        <dbReference type="Proteomes" id="UP001527882"/>
    </source>
</evidence>
<keyword evidence="5" id="KW-1185">Reference proteome</keyword>
<proteinExistence type="predicted"/>
<dbReference type="InterPro" id="IPR050624">
    <property type="entry name" value="HTH-type_Tx_Regulator"/>
</dbReference>
<accession>A0ABT4Q972</accession>
<protein>
    <submittedName>
        <fullName evidence="4">TetR/AcrR family transcriptional regulator</fullName>
    </submittedName>
</protein>
<keyword evidence="1 2" id="KW-0238">DNA-binding</keyword>
<dbReference type="InterPro" id="IPR001647">
    <property type="entry name" value="HTH_TetR"/>
</dbReference>
<reference evidence="4 5" key="1">
    <citation type="submission" date="2022-12" db="EMBL/GenBank/DDBJ databases">
        <title>Draft genome sequence of Paenibacillus sp. dW9.</title>
        <authorList>
            <person name="Choi E.-W."/>
            <person name="Kim D.-U."/>
        </authorList>
    </citation>
    <scope>NUCLEOTIDE SEQUENCE [LARGE SCALE GENOMIC DNA]</scope>
    <source>
        <strain evidence="5">dW9</strain>
    </source>
</reference>
<evidence type="ECO:0000256" key="1">
    <source>
        <dbReference type="ARBA" id="ARBA00023125"/>
    </source>
</evidence>
<organism evidence="4 5">
    <name type="scientific">Paenibacillus gyeongsangnamensis</name>
    <dbReference type="NCBI Taxonomy" id="3388067"/>
    <lineage>
        <taxon>Bacteria</taxon>
        <taxon>Bacillati</taxon>
        <taxon>Bacillota</taxon>
        <taxon>Bacilli</taxon>
        <taxon>Bacillales</taxon>
        <taxon>Paenibacillaceae</taxon>
        <taxon>Paenibacillus</taxon>
    </lineage>
</organism>
<dbReference type="Gene3D" id="1.10.357.10">
    <property type="entry name" value="Tetracycline Repressor, domain 2"/>
    <property type="match status" value="1"/>
</dbReference>
<dbReference type="InterPro" id="IPR009057">
    <property type="entry name" value="Homeodomain-like_sf"/>
</dbReference>
<dbReference type="PANTHER" id="PTHR43479:SF11">
    <property type="entry name" value="ACREF_ENVCD OPERON REPRESSOR-RELATED"/>
    <property type="match status" value="1"/>
</dbReference>
<evidence type="ECO:0000313" key="4">
    <source>
        <dbReference type="EMBL" id="MCZ8513416.1"/>
    </source>
</evidence>
<dbReference type="SUPFAM" id="SSF46689">
    <property type="entry name" value="Homeodomain-like"/>
    <property type="match status" value="1"/>
</dbReference>
<dbReference type="Pfam" id="PF00440">
    <property type="entry name" value="TetR_N"/>
    <property type="match status" value="1"/>
</dbReference>
<comment type="caution">
    <text evidence="4">The sequence shown here is derived from an EMBL/GenBank/DDBJ whole genome shotgun (WGS) entry which is preliminary data.</text>
</comment>
<feature type="domain" description="HTH tetR-type" evidence="3">
    <location>
        <begin position="3"/>
        <end position="63"/>
    </location>
</feature>
<name>A0ABT4Q972_9BACL</name>
<dbReference type="PANTHER" id="PTHR43479">
    <property type="entry name" value="ACREF/ENVCD OPERON REPRESSOR-RELATED"/>
    <property type="match status" value="1"/>
</dbReference>
<sequence>MGDDKRESIIASALELFRNIGYHNTKVSDIVKAAGIAQGTFYLYFKSKEDLFRQVVEACMDEIVGALDRTPSGSEELDGETVMYRMIRQSLLEYYKNRNVLYLINRHGADSPELSEVCKAYYGKLAQLIIRTLKHYCVFPGYTEEQLEIEAYAKIGMVEKAAYHCFIDKGYGLEQVELVTEVLVGIDCGPCKPPGADGGLS</sequence>
<dbReference type="PRINTS" id="PR00455">
    <property type="entry name" value="HTHTETR"/>
</dbReference>
<evidence type="ECO:0000259" key="3">
    <source>
        <dbReference type="PROSITE" id="PS50977"/>
    </source>
</evidence>
<gene>
    <name evidence="4" type="ORF">O9H85_13450</name>
</gene>
<dbReference type="EMBL" id="JAQAGZ010000008">
    <property type="protein sequence ID" value="MCZ8513416.1"/>
    <property type="molecule type" value="Genomic_DNA"/>
</dbReference>
<dbReference type="PROSITE" id="PS50977">
    <property type="entry name" value="HTH_TETR_2"/>
    <property type="match status" value="1"/>
</dbReference>
<feature type="DNA-binding region" description="H-T-H motif" evidence="2">
    <location>
        <begin position="26"/>
        <end position="45"/>
    </location>
</feature>
<dbReference type="RefSeq" id="WP_269881936.1">
    <property type="nucleotide sequence ID" value="NZ_JAQAGZ010000008.1"/>
</dbReference>